<dbReference type="Gene3D" id="1.10.150.690">
    <property type="entry name" value="DUF2063"/>
    <property type="match status" value="1"/>
</dbReference>
<feature type="domain" description="Putative DNA-binding" evidence="1">
    <location>
        <begin position="8"/>
        <end position="93"/>
    </location>
</feature>
<dbReference type="EMBL" id="BAABLF010000006">
    <property type="protein sequence ID" value="GAA5189135.1"/>
    <property type="molecule type" value="Genomic_DNA"/>
</dbReference>
<gene>
    <name evidence="3" type="ORF">GCM10025772_10830</name>
</gene>
<dbReference type="InterPro" id="IPR018640">
    <property type="entry name" value="DUF2063"/>
</dbReference>
<sequence>MSVDFRDIQRDFMARIRTESTPEPPLGIEARRLGVYRELMFNNVSGFVDSGFPVLRRLTDPAQWHRLKRRFFAFHDCASPLFVDIAREFVRFLALGQHLEGLEPLPPWALDLAEYEYLELAVDTLDEVQDQPPLATPEAVLTGPLALYRATRLGQYDYPVQRLGAECPRVDPDPTHLLVYRKLDDRVGFVELNGISARLLTMLSEAPGQDAQALITPLSEALPDLPTEQVAQGGGQLLLQMAALGIVRGYRKG</sequence>
<dbReference type="RefSeq" id="WP_345316029.1">
    <property type="nucleotide sequence ID" value="NZ_BAABLF010000006.1"/>
</dbReference>
<evidence type="ECO:0000313" key="4">
    <source>
        <dbReference type="Proteomes" id="UP001501600"/>
    </source>
</evidence>
<accession>A0ABP9S0R8</accession>
<dbReference type="Proteomes" id="UP001501600">
    <property type="component" value="Unassembled WGS sequence"/>
</dbReference>
<evidence type="ECO:0000259" key="2">
    <source>
        <dbReference type="Pfam" id="PF22106"/>
    </source>
</evidence>
<comment type="caution">
    <text evidence="3">The sequence shown here is derived from an EMBL/GenBank/DDBJ whole genome shotgun (WGS) entry which is preliminary data.</text>
</comment>
<reference evidence="4" key="1">
    <citation type="journal article" date="2019" name="Int. J. Syst. Evol. Microbiol.">
        <title>The Global Catalogue of Microorganisms (GCM) 10K type strain sequencing project: providing services to taxonomists for standard genome sequencing and annotation.</title>
        <authorList>
            <consortium name="The Broad Institute Genomics Platform"/>
            <consortium name="The Broad Institute Genome Sequencing Center for Infectious Disease"/>
            <person name="Wu L."/>
            <person name="Ma J."/>
        </authorList>
    </citation>
    <scope>NUCLEOTIDE SEQUENCE [LARGE SCALE GENOMIC DNA]</scope>
    <source>
        <strain evidence="4">JCM 18720</strain>
    </source>
</reference>
<dbReference type="Gene3D" id="3.90.930.50">
    <property type="match status" value="1"/>
</dbReference>
<evidence type="ECO:0000313" key="3">
    <source>
        <dbReference type="EMBL" id="GAA5189135.1"/>
    </source>
</evidence>
<proteinExistence type="predicted"/>
<name>A0ABP9S0R8_9GAMM</name>
<feature type="domain" description="NGO1945-like C-terminal" evidence="2">
    <location>
        <begin position="152"/>
        <end position="241"/>
    </location>
</feature>
<keyword evidence="4" id="KW-1185">Reference proteome</keyword>
<evidence type="ECO:0000259" key="1">
    <source>
        <dbReference type="Pfam" id="PF09836"/>
    </source>
</evidence>
<dbReference type="Pfam" id="PF22106">
    <property type="entry name" value="NGO1945_C"/>
    <property type="match status" value="1"/>
</dbReference>
<protein>
    <submittedName>
        <fullName evidence="3">DUF2063 domain-containing protein</fullName>
    </submittedName>
</protein>
<dbReference type="InterPro" id="IPR054098">
    <property type="entry name" value="NGO1945-like_C"/>
</dbReference>
<organism evidence="3 4">
    <name type="scientific">Ferrimonas gelatinilytica</name>
    <dbReference type="NCBI Taxonomy" id="1255257"/>
    <lineage>
        <taxon>Bacteria</taxon>
        <taxon>Pseudomonadati</taxon>
        <taxon>Pseudomonadota</taxon>
        <taxon>Gammaproteobacteria</taxon>
        <taxon>Alteromonadales</taxon>
        <taxon>Ferrimonadaceae</taxon>
        <taxon>Ferrimonas</taxon>
    </lineage>
</organism>
<dbReference type="InterPro" id="IPR044922">
    <property type="entry name" value="DUF2063_N_sf"/>
</dbReference>
<dbReference type="Pfam" id="PF09836">
    <property type="entry name" value="DUF2063"/>
    <property type="match status" value="1"/>
</dbReference>